<dbReference type="Gene3D" id="2.30.29.30">
    <property type="entry name" value="Pleckstrin-homology domain (PH domain)/Phosphotyrosine-binding domain (PTB)"/>
    <property type="match status" value="1"/>
</dbReference>
<evidence type="ECO:0000256" key="3">
    <source>
        <dbReference type="ARBA" id="ARBA00022553"/>
    </source>
</evidence>
<dbReference type="AlphaFoldDB" id="A0A7K5FR99"/>
<dbReference type="GO" id="GO:0045666">
    <property type="term" value="P:positive regulation of neuron differentiation"/>
    <property type="evidence" value="ECO:0007669"/>
    <property type="project" value="TreeGrafter"/>
</dbReference>
<comment type="caution">
    <text evidence="13">The sequence shown here is derived from an EMBL/GenBank/DDBJ whole genome shotgun (WGS) entry which is preliminary data.</text>
</comment>
<keyword evidence="2" id="KW-0963">Cytoplasm</keyword>
<feature type="domain" description="DH" evidence="11">
    <location>
        <begin position="218"/>
        <end position="415"/>
    </location>
</feature>
<dbReference type="PROSITE" id="PS00479">
    <property type="entry name" value="ZF_DAG_PE_1"/>
    <property type="match status" value="1"/>
</dbReference>
<dbReference type="SMART" id="SM00109">
    <property type="entry name" value="C1"/>
    <property type="match status" value="1"/>
</dbReference>
<comment type="subcellular location">
    <subcellularLocation>
        <location evidence="1">Cytoplasm</location>
    </subcellularLocation>
</comment>
<evidence type="ECO:0000259" key="11">
    <source>
        <dbReference type="PROSITE" id="PS50010"/>
    </source>
</evidence>
<feature type="compositionally biased region" description="Basic and acidic residues" evidence="9">
    <location>
        <begin position="813"/>
        <end position="843"/>
    </location>
</feature>
<dbReference type="Pfam" id="PF17838">
    <property type="entry name" value="PH_16"/>
    <property type="match status" value="1"/>
</dbReference>
<evidence type="ECO:0000256" key="1">
    <source>
        <dbReference type="ARBA" id="ARBA00004496"/>
    </source>
</evidence>
<evidence type="ECO:0000259" key="12">
    <source>
        <dbReference type="PROSITE" id="PS50081"/>
    </source>
</evidence>
<dbReference type="InterPro" id="IPR046349">
    <property type="entry name" value="C1-like_sf"/>
</dbReference>
<dbReference type="GO" id="GO:0005856">
    <property type="term" value="C:cytoskeleton"/>
    <property type="evidence" value="ECO:0007669"/>
    <property type="project" value="TreeGrafter"/>
</dbReference>
<dbReference type="Gene3D" id="1.20.900.10">
    <property type="entry name" value="Dbl homology (DH) domain"/>
    <property type="match status" value="1"/>
</dbReference>
<dbReference type="SUPFAM" id="SSF48065">
    <property type="entry name" value="DBL homology domain (DH-domain)"/>
    <property type="match status" value="1"/>
</dbReference>
<dbReference type="GO" id="GO:0005085">
    <property type="term" value="F:guanyl-nucleotide exchange factor activity"/>
    <property type="evidence" value="ECO:0007669"/>
    <property type="project" value="UniProtKB-KW"/>
</dbReference>
<dbReference type="FunFam" id="1.20.900.10:FF:000004">
    <property type="entry name" value="Rho guanine nucleotide exchange factor 2"/>
    <property type="match status" value="1"/>
</dbReference>
<dbReference type="InterPro" id="IPR011993">
    <property type="entry name" value="PH-like_dom_sf"/>
</dbReference>
<feature type="domain" description="PH" evidence="10">
    <location>
        <begin position="458"/>
        <end position="557"/>
    </location>
</feature>
<name>A0A7K5FR99_PROAR</name>
<dbReference type="EMBL" id="VYZH01003718">
    <property type="protein sequence ID" value="NWS47330.1"/>
    <property type="molecule type" value="Genomic_DNA"/>
</dbReference>
<accession>A0A7K5FR99</accession>
<dbReference type="SUPFAM" id="SSF57889">
    <property type="entry name" value="Cysteine-rich domain"/>
    <property type="match status" value="1"/>
</dbReference>
<dbReference type="InterPro" id="IPR000219">
    <property type="entry name" value="DH_dom"/>
</dbReference>
<feature type="non-terminal residue" evidence="13">
    <location>
        <position position="874"/>
    </location>
</feature>
<dbReference type="Proteomes" id="UP000562415">
    <property type="component" value="Unassembled WGS sequence"/>
</dbReference>
<dbReference type="InterPro" id="IPR051632">
    <property type="entry name" value="Rho_GEF"/>
</dbReference>
<dbReference type="SUPFAM" id="SSF50729">
    <property type="entry name" value="PH domain-like"/>
    <property type="match status" value="1"/>
</dbReference>
<feature type="region of interest" description="Disordered" evidence="9">
    <location>
        <begin position="109"/>
        <end position="131"/>
    </location>
</feature>
<dbReference type="GO" id="GO:0035023">
    <property type="term" value="P:regulation of Rho protein signal transduction"/>
    <property type="evidence" value="ECO:0007669"/>
    <property type="project" value="TreeGrafter"/>
</dbReference>
<dbReference type="InterPro" id="IPR041020">
    <property type="entry name" value="PH_16"/>
</dbReference>
<dbReference type="GO" id="GO:0008270">
    <property type="term" value="F:zinc ion binding"/>
    <property type="evidence" value="ECO:0007669"/>
    <property type="project" value="UniProtKB-KW"/>
</dbReference>
<keyword evidence="3" id="KW-0597">Phosphoprotein</keyword>
<dbReference type="Pfam" id="PF00130">
    <property type="entry name" value="C1_1"/>
    <property type="match status" value="1"/>
</dbReference>
<evidence type="ECO:0000256" key="4">
    <source>
        <dbReference type="ARBA" id="ARBA00022658"/>
    </source>
</evidence>
<dbReference type="PANTHER" id="PTHR13944:SF20">
    <property type="entry name" value="RHO GUANINE NUCLEOTIDE EXCHANGE FACTOR 2"/>
    <property type="match status" value="1"/>
</dbReference>
<dbReference type="CDD" id="cd00160">
    <property type="entry name" value="RhoGEF"/>
    <property type="match status" value="1"/>
</dbReference>
<evidence type="ECO:0000256" key="9">
    <source>
        <dbReference type="SAM" id="MobiDB-lite"/>
    </source>
</evidence>
<keyword evidence="6" id="KW-0863">Zinc-finger</keyword>
<dbReference type="OrthoDB" id="28045at2759"/>
<dbReference type="PROSITE" id="PS50010">
    <property type="entry name" value="DH_2"/>
    <property type="match status" value="1"/>
</dbReference>
<keyword evidence="14" id="KW-1185">Reference proteome</keyword>
<dbReference type="GO" id="GO:0000902">
    <property type="term" value="P:cell morphogenesis"/>
    <property type="evidence" value="ECO:0007669"/>
    <property type="project" value="TreeGrafter"/>
</dbReference>
<evidence type="ECO:0000313" key="14">
    <source>
        <dbReference type="Proteomes" id="UP000562415"/>
    </source>
</evidence>
<keyword evidence="5" id="KW-0479">Metal-binding</keyword>
<proteinExistence type="predicted"/>
<evidence type="ECO:0000256" key="5">
    <source>
        <dbReference type="ARBA" id="ARBA00022723"/>
    </source>
</evidence>
<keyword evidence="8" id="KW-0175">Coiled coil</keyword>
<evidence type="ECO:0000256" key="2">
    <source>
        <dbReference type="ARBA" id="ARBA00022490"/>
    </source>
</evidence>
<keyword evidence="7" id="KW-0862">Zinc</keyword>
<dbReference type="InterPro" id="IPR002219">
    <property type="entry name" value="PKC_DAG/PE"/>
</dbReference>
<feature type="non-terminal residue" evidence="13">
    <location>
        <position position="1"/>
    </location>
</feature>
<dbReference type="FunFam" id="2.30.29.30:FF:000021">
    <property type="entry name" value="Rho guanine nucleotide exchange factor 2"/>
    <property type="match status" value="1"/>
</dbReference>
<evidence type="ECO:0000256" key="8">
    <source>
        <dbReference type="ARBA" id="ARBA00023054"/>
    </source>
</evidence>
<feature type="region of interest" description="Disordered" evidence="9">
    <location>
        <begin position="750"/>
        <end position="774"/>
    </location>
</feature>
<dbReference type="PROSITE" id="PS50081">
    <property type="entry name" value="ZF_DAG_PE_2"/>
    <property type="match status" value="1"/>
</dbReference>
<dbReference type="SMART" id="SM00325">
    <property type="entry name" value="RhoGEF"/>
    <property type="match status" value="1"/>
</dbReference>
<dbReference type="GO" id="GO:0005737">
    <property type="term" value="C:cytoplasm"/>
    <property type="evidence" value="ECO:0007669"/>
    <property type="project" value="UniProtKB-SubCell"/>
</dbReference>
<evidence type="ECO:0000259" key="10">
    <source>
        <dbReference type="PROSITE" id="PS50003"/>
    </source>
</evidence>
<dbReference type="PROSITE" id="PS50003">
    <property type="entry name" value="PH_DOMAIN"/>
    <property type="match status" value="1"/>
</dbReference>
<dbReference type="InterPro" id="IPR035899">
    <property type="entry name" value="DBL_dom_sf"/>
</dbReference>
<dbReference type="SMART" id="SM00233">
    <property type="entry name" value="PH"/>
    <property type="match status" value="1"/>
</dbReference>
<dbReference type="GO" id="GO:0007015">
    <property type="term" value="P:actin filament organization"/>
    <property type="evidence" value="ECO:0007669"/>
    <property type="project" value="TreeGrafter"/>
</dbReference>
<protein>
    <submittedName>
        <fullName evidence="13">ARHG2 factor</fullName>
    </submittedName>
</protein>
<evidence type="ECO:0000256" key="6">
    <source>
        <dbReference type="ARBA" id="ARBA00022771"/>
    </source>
</evidence>
<dbReference type="Gene3D" id="3.30.60.20">
    <property type="match status" value="1"/>
</dbReference>
<keyword evidence="4" id="KW-0344">Guanine-nucleotide releasing factor</keyword>
<dbReference type="CDD" id="cd20877">
    <property type="entry name" value="C1_ARHGEF2"/>
    <property type="match status" value="1"/>
</dbReference>
<reference evidence="13 14" key="1">
    <citation type="submission" date="2019-09" db="EMBL/GenBank/DDBJ databases">
        <title>Bird 10,000 Genomes (B10K) Project - Family phase.</title>
        <authorList>
            <person name="Zhang G."/>
        </authorList>
    </citation>
    <scope>NUCLEOTIDE SEQUENCE [LARGE SCALE GENOMIC DNA]</scope>
    <source>
        <strain evidence="13">B10K-DU-017-47</strain>
    </source>
</reference>
<gene>
    <name evidence="13" type="primary">Arhgef2</name>
    <name evidence="13" type="ORF">PROATE_R14831</name>
</gene>
<sequence>QSKEKEKMKEGKEKDARYTNGHLFTTITVSGMTMCFACNKSITAKEALICPTCNVTIHNRCKDTLPNCTKVKQKQQKAALLKNSSALQSVSLRNKTAIRERPNSAIYPSESFRQTLLGPRRGRPSLSLSKSVSTTNISGTFNDESPLGIRRILSQSTDSLNMRNRTLSVESLIDEGPDVILNQLMSDFETDGKDFEADSWSLAVDNSYLQQHKMDVMKRQDVIYELIQTEIHHVRTLKIMGAVFRKAMLEELQLDPALVHRIFPCVDELSQIHERFLAQLLERRRESLAQDSNKNFVINRLGDILVNQFSGSSAEQLRKAYSEFCSKHTKAVKEYKDLLARDKRFQQFIRRMARSPLLRRHGVPECILLVTQRITKYPVLIERILKNSKDNEGDSADLSQALRLVKELISSINEEVHECEMNARLWDVYRRVDGRAKVQLPWESRAGVFGRDELLRRKLVHSGCMLWKTAAGRFKDVLVLLLTDVLIFLQEKDQKYTFPMLDKPAVVSLQNLIVRDIANQEKGMFLISAAPPEMYEVHAASRDDRNHWMKLIQQTVGLCPSRQDFPLIETEVEASLRKLKDRILQQDRKVTALLEEKVGLFADMLALTGAEEPSPTLAPRSLFHSDSAEVSRGEKLMHDAIREAPAVRGEAWDMGHVPALLLWGPPIPPWGSSRPLLHHPDGDAGSFNGSMEFCRTDPDAGQRDGNGNQVLPRVPQEEINQRLVNLYSLLHELQAVVLQQDTLLELRLQEAPDKPSRRGSQAAPAEPASRVGEKPGATELALLQRQHGLLQEELGRCRQQCQERAQEAAALDSRLRDSERERGRLERELEEARRELGALRHDGGVTTRGRRGADPRRRSLPAGDALYLSFTPPQ</sequence>
<dbReference type="Pfam" id="PF00621">
    <property type="entry name" value="RhoGEF"/>
    <property type="match status" value="1"/>
</dbReference>
<dbReference type="GO" id="GO:0008017">
    <property type="term" value="F:microtubule binding"/>
    <property type="evidence" value="ECO:0007669"/>
    <property type="project" value="TreeGrafter"/>
</dbReference>
<dbReference type="InterPro" id="IPR001849">
    <property type="entry name" value="PH_domain"/>
</dbReference>
<dbReference type="GO" id="GO:0032587">
    <property type="term" value="C:ruffle membrane"/>
    <property type="evidence" value="ECO:0007669"/>
    <property type="project" value="TreeGrafter"/>
</dbReference>
<organism evidence="13 14">
    <name type="scientific">Probosciger aterrimus</name>
    <name type="common">Palm cockatoo</name>
    <dbReference type="NCBI Taxonomy" id="141839"/>
    <lineage>
        <taxon>Eukaryota</taxon>
        <taxon>Metazoa</taxon>
        <taxon>Chordata</taxon>
        <taxon>Craniata</taxon>
        <taxon>Vertebrata</taxon>
        <taxon>Euteleostomi</taxon>
        <taxon>Archelosauria</taxon>
        <taxon>Archosauria</taxon>
        <taxon>Dinosauria</taxon>
        <taxon>Saurischia</taxon>
        <taxon>Theropoda</taxon>
        <taxon>Coelurosauria</taxon>
        <taxon>Aves</taxon>
        <taxon>Neognathae</taxon>
        <taxon>Neoaves</taxon>
        <taxon>Telluraves</taxon>
        <taxon>Australaves</taxon>
        <taxon>Psittaciformes</taxon>
        <taxon>Cacatuidae</taxon>
        <taxon>Probosciger</taxon>
    </lineage>
</organism>
<feature type="domain" description="Phorbol-ester/DAG-type" evidence="12">
    <location>
        <begin position="21"/>
        <end position="68"/>
    </location>
</feature>
<dbReference type="PANTHER" id="PTHR13944">
    <property type="entry name" value="AGAP007712-PA"/>
    <property type="match status" value="1"/>
</dbReference>
<feature type="region of interest" description="Disordered" evidence="9">
    <location>
        <begin position="808"/>
        <end position="874"/>
    </location>
</feature>
<evidence type="ECO:0000313" key="13">
    <source>
        <dbReference type="EMBL" id="NWS47330.1"/>
    </source>
</evidence>
<evidence type="ECO:0000256" key="7">
    <source>
        <dbReference type="ARBA" id="ARBA00022833"/>
    </source>
</evidence>